<keyword evidence="6" id="KW-0464">Manganese</keyword>
<evidence type="ECO:0000259" key="9">
    <source>
        <dbReference type="SMART" id="SM00922"/>
    </source>
</evidence>
<evidence type="ECO:0000256" key="8">
    <source>
        <dbReference type="PIRSR" id="PIRSR613370-1"/>
    </source>
</evidence>
<dbReference type="OrthoDB" id="103536at2"/>
<dbReference type="GO" id="GO:0009063">
    <property type="term" value="P:amino acid catabolic process"/>
    <property type="evidence" value="ECO:0007669"/>
    <property type="project" value="InterPro"/>
</dbReference>
<dbReference type="GO" id="GO:0006518">
    <property type="term" value="P:peptide metabolic process"/>
    <property type="evidence" value="ECO:0007669"/>
    <property type="project" value="UniProtKB-ARBA"/>
</dbReference>
<dbReference type="InterPro" id="IPR029017">
    <property type="entry name" value="Enolase-like_N"/>
</dbReference>
<keyword evidence="7 10" id="KW-0413">Isomerase</keyword>
<dbReference type="Proteomes" id="UP000267400">
    <property type="component" value="Unassembled WGS sequence"/>
</dbReference>
<proteinExistence type="inferred from homology"/>
<dbReference type="Pfam" id="PF02746">
    <property type="entry name" value="MR_MLE_N"/>
    <property type="match status" value="1"/>
</dbReference>
<evidence type="ECO:0000256" key="6">
    <source>
        <dbReference type="ARBA" id="ARBA00023211"/>
    </source>
</evidence>
<dbReference type="SFLD" id="SFLDS00001">
    <property type="entry name" value="Enolase"/>
    <property type="match status" value="1"/>
</dbReference>
<reference evidence="10 11" key="1">
    <citation type="submission" date="2018-12" db="EMBL/GenBank/DDBJ databases">
        <authorList>
            <person name="Yu L."/>
        </authorList>
    </citation>
    <scope>NUCLEOTIDE SEQUENCE [LARGE SCALE GENOMIC DNA]</scope>
    <source>
        <strain evidence="10 11">11S</strain>
    </source>
</reference>
<dbReference type="InterPro" id="IPR029065">
    <property type="entry name" value="Enolase_C-like"/>
</dbReference>
<gene>
    <name evidence="10" type="ORF">EKG36_03220</name>
</gene>
<evidence type="ECO:0000256" key="2">
    <source>
        <dbReference type="ARBA" id="ARBA00005211"/>
    </source>
</evidence>
<dbReference type="SUPFAM" id="SSF54826">
    <property type="entry name" value="Enolase N-terminal domain-like"/>
    <property type="match status" value="1"/>
</dbReference>
<comment type="cofactor">
    <cofactor evidence="1">
        <name>Mn(2+)</name>
        <dbReference type="ChEBI" id="CHEBI:29035"/>
    </cofactor>
</comment>
<evidence type="ECO:0000256" key="4">
    <source>
        <dbReference type="ARBA" id="ARBA00022723"/>
    </source>
</evidence>
<dbReference type="InterPro" id="IPR018110">
    <property type="entry name" value="Mandel_Rmase/mucon_lact_enz_CS"/>
</dbReference>
<dbReference type="EMBL" id="RXNS01000002">
    <property type="protein sequence ID" value="RTR06499.1"/>
    <property type="molecule type" value="Genomic_DNA"/>
</dbReference>
<dbReference type="GO" id="GO:0018849">
    <property type="term" value="F:muconate cycloisomerase activity"/>
    <property type="evidence" value="ECO:0007669"/>
    <property type="project" value="InterPro"/>
</dbReference>
<accession>A0A3S0IA37</accession>
<dbReference type="CDD" id="cd03318">
    <property type="entry name" value="MLE"/>
    <property type="match status" value="1"/>
</dbReference>
<dbReference type="SFLD" id="SFLDG01258">
    <property type="entry name" value="(chloro)muconate_cycloisomeras"/>
    <property type="match status" value="1"/>
</dbReference>
<feature type="domain" description="Mandelate racemase/muconate lactonizing enzyme C-terminal" evidence="9">
    <location>
        <begin position="147"/>
        <end position="244"/>
    </location>
</feature>
<dbReference type="SUPFAM" id="SSF51604">
    <property type="entry name" value="Enolase C-terminal domain-like"/>
    <property type="match status" value="1"/>
</dbReference>
<dbReference type="RefSeq" id="WP_126480977.1">
    <property type="nucleotide sequence ID" value="NZ_RXNS01000002.1"/>
</dbReference>
<comment type="caution">
    <text evidence="10">The sequence shown here is derived from an EMBL/GenBank/DDBJ whole genome shotgun (WGS) entry which is preliminary data.</text>
</comment>
<dbReference type="InterPro" id="IPR013342">
    <property type="entry name" value="Mandelate_racemase_C"/>
</dbReference>
<dbReference type="GO" id="GO:0030145">
    <property type="term" value="F:manganese ion binding"/>
    <property type="evidence" value="ECO:0007669"/>
    <property type="project" value="InterPro"/>
</dbReference>
<dbReference type="PANTHER" id="PTHR48073">
    <property type="entry name" value="O-SUCCINYLBENZOATE SYNTHASE-RELATED"/>
    <property type="match status" value="1"/>
</dbReference>
<keyword evidence="4" id="KW-0479">Metal-binding</keyword>
<evidence type="ECO:0000313" key="11">
    <source>
        <dbReference type="Proteomes" id="UP000267400"/>
    </source>
</evidence>
<evidence type="ECO:0000256" key="3">
    <source>
        <dbReference type="ARBA" id="ARBA00008031"/>
    </source>
</evidence>
<dbReference type="Gene3D" id="3.20.20.120">
    <property type="entry name" value="Enolase-like C-terminal domain"/>
    <property type="match status" value="1"/>
</dbReference>
<keyword evidence="11" id="KW-1185">Reference proteome</keyword>
<dbReference type="AlphaFoldDB" id="A0A3S0IA37"/>
<feature type="active site" description="Proton acceptor" evidence="8">
    <location>
        <position position="168"/>
    </location>
</feature>
<dbReference type="Gene3D" id="3.30.390.10">
    <property type="entry name" value="Enolase-like, N-terminal domain"/>
    <property type="match status" value="1"/>
</dbReference>
<evidence type="ECO:0000256" key="5">
    <source>
        <dbReference type="ARBA" id="ARBA00022797"/>
    </source>
</evidence>
<organism evidence="10 11">
    <name type="scientific">Halomonas nitroreducens</name>
    <dbReference type="NCBI Taxonomy" id="447425"/>
    <lineage>
        <taxon>Bacteria</taxon>
        <taxon>Pseudomonadati</taxon>
        <taxon>Pseudomonadota</taxon>
        <taxon>Gammaproteobacteria</taxon>
        <taxon>Oceanospirillales</taxon>
        <taxon>Halomonadaceae</taxon>
        <taxon>Halomonas</taxon>
    </lineage>
</organism>
<keyword evidence="5" id="KW-0058">Aromatic hydrocarbons catabolism</keyword>
<dbReference type="GO" id="GO:0018850">
    <property type="term" value="F:chloromuconate cycloisomerase activity"/>
    <property type="evidence" value="ECO:0007669"/>
    <property type="project" value="InterPro"/>
</dbReference>
<dbReference type="NCBIfam" id="TIGR02534">
    <property type="entry name" value="mucon_cyclo"/>
    <property type="match status" value="1"/>
</dbReference>
<sequence length="372" mass="39453">MSSVIESIETLLVDLPTIRPHKLSMTTMAGQTMVIVRMRHSDGVEGLGEGTTIGGLAYGPESPESIKCNIDAYLAPLLIGQPADNLNALRARMARHTRGNMIAKSALETALLDARGKRLGLSVADLLGGARHGHLPVLWTLASGDTDKDIDEAFQRLDDRRHCGFKLKIGARDLDEDVRHVAAIKAALGNRASVRVDVNQAWDEATAVRGIAALQDAGIELIEQAIPAREHAGLVRLANRFRVPMLADEAVADARDGLDLASRGFSGAFALKIAKSGGPVAALELAHLAQTAGIGLYGGTLLEGTLGTAASLHAWSTLGELAWGTEMFGPLLLEDDIVAEPLRYHAFGVDLPAGPGLGIALDEDKLAHYSRK</sequence>
<dbReference type="PANTHER" id="PTHR48073:SF2">
    <property type="entry name" value="O-SUCCINYLBENZOATE SYNTHASE"/>
    <property type="match status" value="1"/>
</dbReference>
<protein>
    <submittedName>
        <fullName evidence="10">Muconate cycloisomerase</fullName>
    </submittedName>
</protein>
<dbReference type="InterPro" id="IPR013341">
    <property type="entry name" value="Mandelate_racemase_N_dom"/>
</dbReference>
<evidence type="ECO:0000313" key="10">
    <source>
        <dbReference type="EMBL" id="RTR06499.1"/>
    </source>
</evidence>
<evidence type="ECO:0000256" key="7">
    <source>
        <dbReference type="ARBA" id="ARBA00023235"/>
    </source>
</evidence>
<dbReference type="SMART" id="SM00922">
    <property type="entry name" value="MR_MLE"/>
    <property type="match status" value="1"/>
</dbReference>
<dbReference type="PROSITE" id="PS00908">
    <property type="entry name" value="MR_MLE_1"/>
    <property type="match status" value="1"/>
</dbReference>
<name>A0A3S0IA37_9GAMM</name>
<comment type="pathway">
    <text evidence="2">Aromatic compound metabolism.</text>
</comment>
<dbReference type="Pfam" id="PF13378">
    <property type="entry name" value="MR_MLE_C"/>
    <property type="match status" value="1"/>
</dbReference>
<dbReference type="InterPro" id="IPR013370">
    <property type="entry name" value="Chloromuconate_cycloisomerase"/>
</dbReference>
<comment type="similarity">
    <text evidence="3">Belongs to the mandelate racemase/muconate lactonizing enzyme family.</text>
</comment>
<dbReference type="InterPro" id="IPR036849">
    <property type="entry name" value="Enolase-like_C_sf"/>
</dbReference>
<evidence type="ECO:0000256" key="1">
    <source>
        <dbReference type="ARBA" id="ARBA00001936"/>
    </source>
</evidence>
<dbReference type="GO" id="GO:0016854">
    <property type="term" value="F:racemase and epimerase activity"/>
    <property type="evidence" value="ECO:0007669"/>
    <property type="project" value="UniProtKB-ARBA"/>
</dbReference>
<feature type="active site" description="Proton donor" evidence="8">
    <location>
        <position position="326"/>
    </location>
</feature>
<dbReference type="SFLD" id="SFLDG00180">
    <property type="entry name" value="muconate_cycloisomerase"/>
    <property type="match status" value="1"/>
</dbReference>